<name>S7QKP6_GLOTA</name>
<proteinExistence type="predicted"/>
<dbReference type="KEGG" id="gtr:GLOTRDRAFT_126124"/>
<dbReference type="EMBL" id="KB469297">
    <property type="protein sequence ID" value="EPQ59828.1"/>
    <property type="molecule type" value="Genomic_DNA"/>
</dbReference>
<gene>
    <name evidence="1" type="ORF">GLOTRDRAFT_126124</name>
</gene>
<dbReference type="RefSeq" id="XP_007862712.1">
    <property type="nucleotide sequence ID" value="XM_007864521.1"/>
</dbReference>
<dbReference type="Proteomes" id="UP000030669">
    <property type="component" value="Unassembled WGS sequence"/>
</dbReference>
<dbReference type="HOGENOM" id="CLU_855440_0_0_1"/>
<dbReference type="GeneID" id="19301334"/>
<sequence>MFFSFRLRTDQPVEGIPWPASLGNSLDSEPAVDPYAVNTPRGDPVKGIITKCMHAKLSSPILATWRYANSHNLVWFAIFTAPLPPSLTPIGSADIPRAGDIWICTRLGEEEVYWKDYNGIWQLWDDVYPFTHHPFIQQAILLAGSGNNLAAPRWMDARGNSSNGKSTLSRNGARKGHDVARHISLNLLRTSTEISLTQRRGARTGAHISRRGVKRGLSDVNGVEREVGMSQSGFTDFTYGAGLDSPSPRRPSDKPLALLDELPLPPFGEATDAATGTDDTNPIAVLYDYRATCHSNHIGLASHILVCAHPTVLIHLPSPQVASIS</sequence>
<reference evidence="1 2" key="1">
    <citation type="journal article" date="2012" name="Science">
        <title>The Paleozoic origin of enzymatic lignin decomposition reconstructed from 31 fungal genomes.</title>
        <authorList>
            <person name="Floudas D."/>
            <person name="Binder M."/>
            <person name="Riley R."/>
            <person name="Barry K."/>
            <person name="Blanchette R.A."/>
            <person name="Henrissat B."/>
            <person name="Martinez A.T."/>
            <person name="Otillar R."/>
            <person name="Spatafora J.W."/>
            <person name="Yadav J.S."/>
            <person name="Aerts A."/>
            <person name="Benoit I."/>
            <person name="Boyd A."/>
            <person name="Carlson A."/>
            <person name="Copeland A."/>
            <person name="Coutinho P.M."/>
            <person name="de Vries R.P."/>
            <person name="Ferreira P."/>
            <person name="Findley K."/>
            <person name="Foster B."/>
            <person name="Gaskell J."/>
            <person name="Glotzer D."/>
            <person name="Gorecki P."/>
            <person name="Heitman J."/>
            <person name="Hesse C."/>
            <person name="Hori C."/>
            <person name="Igarashi K."/>
            <person name="Jurgens J.A."/>
            <person name="Kallen N."/>
            <person name="Kersten P."/>
            <person name="Kohler A."/>
            <person name="Kuees U."/>
            <person name="Kumar T.K.A."/>
            <person name="Kuo A."/>
            <person name="LaButti K."/>
            <person name="Larrondo L.F."/>
            <person name="Lindquist E."/>
            <person name="Ling A."/>
            <person name="Lombard V."/>
            <person name="Lucas S."/>
            <person name="Lundell T."/>
            <person name="Martin R."/>
            <person name="McLaughlin D.J."/>
            <person name="Morgenstern I."/>
            <person name="Morin E."/>
            <person name="Murat C."/>
            <person name="Nagy L.G."/>
            <person name="Nolan M."/>
            <person name="Ohm R.A."/>
            <person name="Patyshakuliyeva A."/>
            <person name="Rokas A."/>
            <person name="Ruiz-Duenas F.J."/>
            <person name="Sabat G."/>
            <person name="Salamov A."/>
            <person name="Samejima M."/>
            <person name="Schmutz J."/>
            <person name="Slot J.C."/>
            <person name="St John F."/>
            <person name="Stenlid J."/>
            <person name="Sun H."/>
            <person name="Sun S."/>
            <person name="Syed K."/>
            <person name="Tsang A."/>
            <person name="Wiebenga A."/>
            <person name="Young D."/>
            <person name="Pisabarro A."/>
            <person name="Eastwood D.C."/>
            <person name="Martin F."/>
            <person name="Cullen D."/>
            <person name="Grigoriev I.V."/>
            <person name="Hibbett D.S."/>
        </authorList>
    </citation>
    <scope>NUCLEOTIDE SEQUENCE [LARGE SCALE GENOMIC DNA]</scope>
    <source>
        <strain evidence="1 2">ATCC 11539</strain>
    </source>
</reference>
<organism evidence="1 2">
    <name type="scientific">Gloeophyllum trabeum (strain ATCC 11539 / FP-39264 / Madison 617)</name>
    <name type="common">Brown rot fungus</name>
    <dbReference type="NCBI Taxonomy" id="670483"/>
    <lineage>
        <taxon>Eukaryota</taxon>
        <taxon>Fungi</taxon>
        <taxon>Dikarya</taxon>
        <taxon>Basidiomycota</taxon>
        <taxon>Agaricomycotina</taxon>
        <taxon>Agaricomycetes</taxon>
        <taxon>Gloeophyllales</taxon>
        <taxon>Gloeophyllaceae</taxon>
        <taxon>Gloeophyllum</taxon>
    </lineage>
</organism>
<evidence type="ECO:0000313" key="1">
    <source>
        <dbReference type="EMBL" id="EPQ59828.1"/>
    </source>
</evidence>
<dbReference type="AlphaFoldDB" id="S7QKP6"/>
<keyword evidence="2" id="KW-1185">Reference proteome</keyword>
<protein>
    <submittedName>
        <fullName evidence="1">Uncharacterized protein</fullName>
    </submittedName>
</protein>
<accession>S7QKP6</accession>
<evidence type="ECO:0000313" key="2">
    <source>
        <dbReference type="Proteomes" id="UP000030669"/>
    </source>
</evidence>